<evidence type="ECO:0000259" key="2">
    <source>
        <dbReference type="PROSITE" id="PS50013"/>
    </source>
</evidence>
<feature type="domain" description="Chromo" evidence="2">
    <location>
        <begin position="194"/>
        <end position="243"/>
    </location>
</feature>
<dbReference type="SUPFAM" id="SSF54160">
    <property type="entry name" value="Chromo domain-like"/>
    <property type="match status" value="1"/>
</dbReference>
<gene>
    <name evidence="3" type="ORF">Cgig2_012197</name>
</gene>
<sequence>MAAQSHQGSPSLEELLKDILGQQATMSRQMAEQQQAINQQILAQNSKFELMMAQMREMESKTGKPNDTPSPVDRDEESRAFKPQTLNAAVDYARLQEATVQAMKVPDKTRPPPSSKPFNQRGLLPTPAQNTLKPQYVQGIPTQSRPRTITAAERAEKLAKGLCFFCDQTYEKGHQCNNRKTQLFLIEIPGPAALLDRRILKRHGTNIVQYLVSWEGQPESEASWEDEDVMRQQFRAFMEVHQP</sequence>
<name>A0A9Q1KS33_9CARY</name>
<organism evidence="3 4">
    <name type="scientific">Carnegiea gigantea</name>
    <dbReference type="NCBI Taxonomy" id="171969"/>
    <lineage>
        <taxon>Eukaryota</taxon>
        <taxon>Viridiplantae</taxon>
        <taxon>Streptophyta</taxon>
        <taxon>Embryophyta</taxon>
        <taxon>Tracheophyta</taxon>
        <taxon>Spermatophyta</taxon>
        <taxon>Magnoliopsida</taxon>
        <taxon>eudicotyledons</taxon>
        <taxon>Gunneridae</taxon>
        <taxon>Pentapetalae</taxon>
        <taxon>Caryophyllales</taxon>
        <taxon>Cactineae</taxon>
        <taxon>Cactaceae</taxon>
        <taxon>Cactoideae</taxon>
        <taxon>Echinocereeae</taxon>
        <taxon>Carnegiea</taxon>
    </lineage>
</organism>
<evidence type="ECO:0000313" key="3">
    <source>
        <dbReference type="EMBL" id="KAJ8448553.1"/>
    </source>
</evidence>
<dbReference type="Proteomes" id="UP001153076">
    <property type="component" value="Unassembled WGS sequence"/>
</dbReference>
<evidence type="ECO:0000256" key="1">
    <source>
        <dbReference type="SAM" id="MobiDB-lite"/>
    </source>
</evidence>
<dbReference type="PROSITE" id="PS50013">
    <property type="entry name" value="CHROMO_2"/>
    <property type="match status" value="1"/>
</dbReference>
<reference evidence="3" key="1">
    <citation type="submission" date="2022-04" db="EMBL/GenBank/DDBJ databases">
        <title>Carnegiea gigantea Genome sequencing and assembly v2.</title>
        <authorList>
            <person name="Copetti D."/>
            <person name="Sanderson M.J."/>
            <person name="Burquez A."/>
            <person name="Wojciechowski M.F."/>
        </authorList>
    </citation>
    <scope>NUCLEOTIDE SEQUENCE</scope>
    <source>
        <strain evidence="3">SGP5-SGP5p</strain>
        <tissue evidence="3">Aerial part</tissue>
    </source>
</reference>
<dbReference type="InterPro" id="IPR023780">
    <property type="entry name" value="Chromo_domain"/>
</dbReference>
<dbReference type="InterPro" id="IPR000953">
    <property type="entry name" value="Chromo/chromo_shadow_dom"/>
</dbReference>
<dbReference type="Gene3D" id="2.40.50.40">
    <property type="match status" value="1"/>
</dbReference>
<dbReference type="EMBL" id="JAKOGI010000029">
    <property type="protein sequence ID" value="KAJ8448553.1"/>
    <property type="molecule type" value="Genomic_DNA"/>
</dbReference>
<accession>A0A9Q1KS33</accession>
<evidence type="ECO:0000313" key="4">
    <source>
        <dbReference type="Proteomes" id="UP001153076"/>
    </source>
</evidence>
<protein>
    <recommendedName>
        <fullName evidence="2">Chromo domain-containing protein</fullName>
    </recommendedName>
</protein>
<dbReference type="AlphaFoldDB" id="A0A9Q1KS33"/>
<dbReference type="InterPro" id="IPR016197">
    <property type="entry name" value="Chromo-like_dom_sf"/>
</dbReference>
<dbReference type="Pfam" id="PF00385">
    <property type="entry name" value="Chromo"/>
    <property type="match status" value="1"/>
</dbReference>
<proteinExistence type="predicted"/>
<comment type="caution">
    <text evidence="3">The sequence shown here is derived from an EMBL/GenBank/DDBJ whole genome shotgun (WGS) entry which is preliminary data.</text>
</comment>
<dbReference type="OrthoDB" id="5554229at2759"/>
<feature type="region of interest" description="Disordered" evidence="1">
    <location>
        <begin position="56"/>
        <end position="78"/>
    </location>
</feature>
<feature type="region of interest" description="Disordered" evidence="1">
    <location>
        <begin position="103"/>
        <end position="133"/>
    </location>
</feature>
<keyword evidence="4" id="KW-1185">Reference proteome</keyword>